<protein>
    <submittedName>
        <fullName evidence="2">Uncharacterized protein</fullName>
    </submittedName>
</protein>
<proteinExistence type="predicted"/>
<dbReference type="EMBL" id="APWK03000070">
    <property type="protein sequence ID" value="PHH52342.1"/>
    <property type="molecule type" value="Genomic_DNA"/>
</dbReference>
<reference evidence="2 3" key="1">
    <citation type="journal article" date="2013" name="Fungal Biol.">
        <title>Analysis of microsatellite markers in the genome of the plant pathogen Ceratocystis fimbriata.</title>
        <authorList>
            <person name="Simpson M.C."/>
            <person name="Wilken P.M."/>
            <person name="Coetzee M.P."/>
            <person name="Wingfield M.J."/>
            <person name="Wingfield B.D."/>
        </authorList>
    </citation>
    <scope>NUCLEOTIDE SEQUENCE [LARGE SCALE GENOMIC DNA]</scope>
    <source>
        <strain evidence="2 3">CBS 114723</strain>
    </source>
</reference>
<name>A0A2C5X2X9_9PEZI</name>
<organism evidence="2 3">
    <name type="scientific">Ceratocystis fimbriata CBS 114723</name>
    <dbReference type="NCBI Taxonomy" id="1035309"/>
    <lineage>
        <taxon>Eukaryota</taxon>
        <taxon>Fungi</taxon>
        <taxon>Dikarya</taxon>
        <taxon>Ascomycota</taxon>
        <taxon>Pezizomycotina</taxon>
        <taxon>Sordariomycetes</taxon>
        <taxon>Hypocreomycetidae</taxon>
        <taxon>Microascales</taxon>
        <taxon>Ceratocystidaceae</taxon>
        <taxon>Ceratocystis</taxon>
    </lineage>
</organism>
<comment type="caution">
    <text evidence="2">The sequence shown here is derived from an EMBL/GenBank/DDBJ whole genome shotgun (WGS) entry which is preliminary data.</text>
</comment>
<evidence type="ECO:0000313" key="3">
    <source>
        <dbReference type="Proteomes" id="UP000222788"/>
    </source>
</evidence>
<feature type="region of interest" description="Disordered" evidence="1">
    <location>
        <begin position="50"/>
        <end position="69"/>
    </location>
</feature>
<accession>A0A2C5X2X9</accession>
<evidence type="ECO:0000313" key="2">
    <source>
        <dbReference type="EMBL" id="PHH52342.1"/>
    </source>
</evidence>
<sequence length="69" mass="7856">MARDLLQIFTEFTPSISCGDFRLAKQYDYYAVEHLAFLFPNDELSRYLGGRDGGTDEVPKPATAPVRKR</sequence>
<reference evidence="2 3" key="2">
    <citation type="journal article" date="2013" name="IMA Fungus">
        <title>IMA Genome-F 1: Ceratocystis fimbriata: Draft nuclear genome sequence for the plant pathogen, Ceratocystis fimbriata.</title>
        <authorList>
            <person name="Wilken P.M."/>
            <person name="Steenkamp E.T."/>
            <person name="Wingfield M.J."/>
            <person name="de Beer Z.W."/>
            <person name="Wingfield B.D."/>
        </authorList>
    </citation>
    <scope>NUCLEOTIDE SEQUENCE [LARGE SCALE GENOMIC DNA]</scope>
    <source>
        <strain evidence="2 3">CBS 114723</strain>
    </source>
</reference>
<dbReference type="AlphaFoldDB" id="A0A2C5X2X9"/>
<keyword evidence="3" id="KW-1185">Reference proteome</keyword>
<gene>
    <name evidence="2" type="ORF">CFIMG_004612RAa</name>
</gene>
<dbReference type="Proteomes" id="UP000222788">
    <property type="component" value="Unassembled WGS sequence"/>
</dbReference>
<evidence type="ECO:0000256" key="1">
    <source>
        <dbReference type="SAM" id="MobiDB-lite"/>
    </source>
</evidence>